<evidence type="ECO:0000256" key="2">
    <source>
        <dbReference type="ARBA" id="ARBA00004294"/>
    </source>
</evidence>
<evidence type="ECO:0000313" key="19">
    <source>
        <dbReference type="Proteomes" id="UP000502823"/>
    </source>
</evidence>
<evidence type="ECO:0000256" key="5">
    <source>
        <dbReference type="ARBA" id="ARBA00012452"/>
    </source>
</evidence>
<evidence type="ECO:0000256" key="13">
    <source>
        <dbReference type="ARBA" id="ARBA00023136"/>
    </source>
</evidence>
<evidence type="ECO:0000256" key="11">
    <source>
        <dbReference type="ARBA" id="ARBA00022990"/>
    </source>
</evidence>
<keyword evidence="9" id="KW-0256">Endoplasmic reticulum</keyword>
<evidence type="ECO:0000256" key="15">
    <source>
        <dbReference type="ARBA" id="ARBA00039397"/>
    </source>
</evidence>
<comment type="subunit">
    <text evidence="14">Homotrimer; The trimer binds only one molecule of glutathione.</text>
</comment>
<dbReference type="GO" id="GO:0004364">
    <property type="term" value="F:glutathione transferase activity"/>
    <property type="evidence" value="ECO:0007669"/>
    <property type="project" value="UniProtKB-EC"/>
</dbReference>
<dbReference type="Pfam" id="PF01124">
    <property type="entry name" value="MAPEG"/>
    <property type="match status" value="1"/>
</dbReference>
<dbReference type="OrthoDB" id="193139at2759"/>
<dbReference type="AlphaFoldDB" id="A0A6L2Q851"/>
<dbReference type="InterPro" id="IPR040162">
    <property type="entry name" value="MGST1-like"/>
</dbReference>
<keyword evidence="19" id="KW-1185">Reference proteome</keyword>
<comment type="similarity">
    <text evidence="4">Belongs to the MAPEG family.</text>
</comment>
<keyword evidence="11" id="KW-0007">Acetylation</keyword>
<comment type="caution">
    <text evidence="18">The sequence shown here is derived from an EMBL/GenBank/DDBJ whole genome shotgun (WGS) entry which is preliminary data.</text>
</comment>
<dbReference type="GO" id="GO:0005789">
    <property type="term" value="C:endoplasmic reticulum membrane"/>
    <property type="evidence" value="ECO:0007669"/>
    <property type="project" value="UniProtKB-SubCell"/>
</dbReference>
<dbReference type="FunCoup" id="A0A6L2Q851">
    <property type="interactions" value="369"/>
</dbReference>
<dbReference type="Gene3D" id="1.20.120.550">
    <property type="entry name" value="Membrane associated eicosanoid/glutathione metabolism-like domain"/>
    <property type="match status" value="1"/>
</dbReference>
<reference evidence="19" key="1">
    <citation type="submission" date="2020-01" db="EMBL/GenBank/DDBJ databases">
        <title>Draft genome sequence of the Termite Coptotermes fromosanus.</title>
        <authorList>
            <person name="Itakura S."/>
            <person name="Yosikawa Y."/>
            <person name="Umezawa K."/>
        </authorList>
    </citation>
    <scope>NUCLEOTIDE SEQUENCE [LARGE SCALE GENOMIC DNA]</scope>
</reference>
<proteinExistence type="inferred from homology"/>
<protein>
    <recommendedName>
        <fullName evidence="15">Microsomal glutathione S-transferase 1</fullName>
        <ecNumber evidence="5">2.5.1.18</ecNumber>
    </recommendedName>
</protein>
<keyword evidence="6" id="KW-0808">Transferase</keyword>
<dbReference type="PANTHER" id="PTHR10689:SF6">
    <property type="entry name" value="MICROSOMAL GLUTATHIONE S-TRANSFERASE 1"/>
    <property type="match status" value="1"/>
</dbReference>
<dbReference type="PANTHER" id="PTHR10689">
    <property type="entry name" value="MICROSOMAL GLUTATHIONE S-TRANSFERASE 1"/>
    <property type="match status" value="1"/>
</dbReference>
<evidence type="ECO:0000256" key="17">
    <source>
        <dbReference type="SAM" id="Phobius"/>
    </source>
</evidence>
<evidence type="ECO:0000256" key="9">
    <source>
        <dbReference type="ARBA" id="ARBA00022824"/>
    </source>
</evidence>
<dbReference type="InterPro" id="IPR001129">
    <property type="entry name" value="Membr-assoc_MAPEG"/>
</dbReference>
<evidence type="ECO:0000256" key="3">
    <source>
        <dbReference type="ARBA" id="ARBA00004477"/>
    </source>
</evidence>
<evidence type="ECO:0000313" key="18">
    <source>
        <dbReference type="EMBL" id="GFG40110.1"/>
    </source>
</evidence>
<keyword evidence="13 17" id="KW-0472">Membrane</keyword>
<organism evidence="18 19">
    <name type="scientific">Coptotermes formosanus</name>
    <name type="common">Formosan subterranean termite</name>
    <dbReference type="NCBI Taxonomy" id="36987"/>
    <lineage>
        <taxon>Eukaryota</taxon>
        <taxon>Metazoa</taxon>
        <taxon>Ecdysozoa</taxon>
        <taxon>Arthropoda</taxon>
        <taxon>Hexapoda</taxon>
        <taxon>Insecta</taxon>
        <taxon>Pterygota</taxon>
        <taxon>Neoptera</taxon>
        <taxon>Polyneoptera</taxon>
        <taxon>Dictyoptera</taxon>
        <taxon>Blattodea</taxon>
        <taxon>Blattoidea</taxon>
        <taxon>Termitoidae</taxon>
        <taxon>Rhinotermitidae</taxon>
        <taxon>Coptotermes</taxon>
    </lineage>
</organism>
<evidence type="ECO:0000256" key="10">
    <source>
        <dbReference type="ARBA" id="ARBA00022989"/>
    </source>
</evidence>
<comment type="subcellular location">
    <subcellularLocation>
        <location evidence="3">Endoplasmic reticulum membrane</location>
        <topology evidence="3">Multi-pass membrane protein</topology>
    </subcellularLocation>
    <subcellularLocation>
        <location evidence="2">Mitochondrion outer membrane</location>
    </subcellularLocation>
</comment>
<evidence type="ECO:0000256" key="7">
    <source>
        <dbReference type="ARBA" id="ARBA00022692"/>
    </source>
</evidence>
<evidence type="ECO:0000256" key="4">
    <source>
        <dbReference type="ARBA" id="ARBA00010459"/>
    </source>
</evidence>
<dbReference type="GO" id="GO:0005741">
    <property type="term" value="C:mitochondrial outer membrane"/>
    <property type="evidence" value="ECO:0007669"/>
    <property type="project" value="UniProtKB-SubCell"/>
</dbReference>
<dbReference type="SUPFAM" id="SSF161084">
    <property type="entry name" value="MAPEG domain-like"/>
    <property type="match status" value="1"/>
</dbReference>
<keyword evidence="12" id="KW-0496">Mitochondrion</keyword>
<dbReference type="InterPro" id="IPR023352">
    <property type="entry name" value="MAPEG-like_dom_sf"/>
</dbReference>
<name>A0A6L2Q851_COPFO</name>
<evidence type="ECO:0000256" key="14">
    <source>
        <dbReference type="ARBA" id="ARBA00038540"/>
    </source>
</evidence>
<evidence type="ECO:0000256" key="8">
    <source>
        <dbReference type="ARBA" id="ARBA00022787"/>
    </source>
</evidence>
<dbReference type="Proteomes" id="UP000502823">
    <property type="component" value="Unassembled WGS sequence"/>
</dbReference>
<comment type="catalytic activity">
    <reaction evidence="16">
        <text>RX + glutathione = an S-substituted glutathione + a halide anion + H(+)</text>
        <dbReference type="Rhea" id="RHEA:16437"/>
        <dbReference type="ChEBI" id="CHEBI:15378"/>
        <dbReference type="ChEBI" id="CHEBI:16042"/>
        <dbReference type="ChEBI" id="CHEBI:17792"/>
        <dbReference type="ChEBI" id="CHEBI:57925"/>
        <dbReference type="ChEBI" id="CHEBI:90779"/>
        <dbReference type="EC" id="2.5.1.18"/>
    </reaction>
    <physiologicalReaction direction="left-to-right" evidence="16">
        <dbReference type="Rhea" id="RHEA:16438"/>
    </physiologicalReaction>
</comment>
<sequence length="174" mass="19901">MQLSGQVQKQLLFTWERAVPIWFVGWIGSTALLDVMQERKLPPPTCSLLKIPNELSLIVFANPEDSDGFKGKVKLDDPDVERVRRGHQNDLENILPFITVAFFYTLIDPTEFLAINLFRVFTVARILHTFVYTIVVMPQPSRGLVFGIGYVVTIYMAVQTHKSFRDSCHAEEED</sequence>
<accession>A0A6L2Q851</accession>
<dbReference type="EMBL" id="BLKM01001521">
    <property type="protein sequence ID" value="GFG40110.1"/>
    <property type="molecule type" value="Genomic_DNA"/>
</dbReference>
<keyword evidence="10 17" id="KW-1133">Transmembrane helix</keyword>
<gene>
    <name evidence="18" type="ORF">Cfor_09361</name>
</gene>
<dbReference type="EC" id="2.5.1.18" evidence="5"/>
<evidence type="ECO:0000256" key="1">
    <source>
        <dbReference type="ARBA" id="ARBA00003701"/>
    </source>
</evidence>
<feature type="transmembrane region" description="Helical" evidence="17">
    <location>
        <begin position="91"/>
        <end position="107"/>
    </location>
</feature>
<evidence type="ECO:0000256" key="6">
    <source>
        <dbReference type="ARBA" id="ARBA00022679"/>
    </source>
</evidence>
<keyword evidence="8" id="KW-1000">Mitochondrion outer membrane</keyword>
<dbReference type="InParanoid" id="A0A6L2Q851"/>
<comment type="function">
    <text evidence="1">Conjugation of reduced glutathione to a wide number of exogenous and endogenous hydrophobic electrophiles.</text>
</comment>
<keyword evidence="7 17" id="KW-0812">Transmembrane</keyword>
<evidence type="ECO:0000256" key="16">
    <source>
        <dbReference type="ARBA" id="ARBA00049385"/>
    </source>
</evidence>
<evidence type="ECO:0000256" key="12">
    <source>
        <dbReference type="ARBA" id="ARBA00023128"/>
    </source>
</evidence>